<gene>
    <name evidence="5" type="ORF">OIU85_003543</name>
</gene>
<evidence type="ECO:0000256" key="2">
    <source>
        <dbReference type="ARBA" id="ARBA00023242"/>
    </source>
</evidence>
<comment type="subcellular location">
    <subcellularLocation>
        <location evidence="1">Nucleus</location>
    </subcellularLocation>
</comment>
<dbReference type="Proteomes" id="UP001151529">
    <property type="component" value="Chromosome 19"/>
</dbReference>
<dbReference type="AlphaFoldDB" id="A0A9Q0T1P4"/>
<evidence type="ECO:0000313" key="6">
    <source>
        <dbReference type="Proteomes" id="UP001151529"/>
    </source>
</evidence>
<reference evidence="5" key="2">
    <citation type="journal article" date="2023" name="Int. J. Mol. Sci.">
        <title>De Novo Assembly and Annotation of 11 Diverse Shrub Willow (Salix) Genomes Reveals Novel Gene Organization in Sex-Linked Regions.</title>
        <authorList>
            <person name="Hyden B."/>
            <person name="Feng K."/>
            <person name="Yates T.B."/>
            <person name="Jawdy S."/>
            <person name="Cereghino C."/>
            <person name="Smart L.B."/>
            <person name="Muchero W."/>
        </authorList>
    </citation>
    <scope>NUCLEOTIDE SEQUENCE [LARGE SCALE GENOMIC DNA]</scope>
    <source>
        <tissue evidence="5">Shoot tip</tissue>
    </source>
</reference>
<reference evidence="5" key="1">
    <citation type="submission" date="2022-11" db="EMBL/GenBank/DDBJ databases">
        <authorList>
            <person name="Hyden B.L."/>
            <person name="Feng K."/>
            <person name="Yates T."/>
            <person name="Jawdy S."/>
            <person name="Smart L.B."/>
            <person name="Muchero W."/>
        </authorList>
    </citation>
    <scope>NUCLEOTIDE SEQUENCE</scope>
    <source>
        <tissue evidence="5">Shoot tip</tissue>
    </source>
</reference>
<dbReference type="InterPro" id="IPR028941">
    <property type="entry name" value="WHIM2_dom"/>
</dbReference>
<dbReference type="PANTHER" id="PTHR15546">
    <property type="entry name" value="BROMODOMAIN ADJACENT TO ZINC FINGER DOMAIN, 2A"/>
    <property type="match status" value="1"/>
</dbReference>
<proteinExistence type="predicted"/>
<dbReference type="Pfam" id="PF15613">
    <property type="entry name" value="WSD"/>
    <property type="match status" value="1"/>
</dbReference>
<feature type="region of interest" description="Disordered" evidence="3">
    <location>
        <begin position="37"/>
        <end position="74"/>
    </location>
</feature>
<feature type="compositionally biased region" description="Basic residues" evidence="3">
    <location>
        <begin position="54"/>
        <end position="64"/>
    </location>
</feature>
<dbReference type="OrthoDB" id="332390at2759"/>
<accession>A0A9Q0T1P4</accession>
<organism evidence="5 6">
    <name type="scientific">Salix viminalis</name>
    <name type="common">Common osier</name>
    <name type="synonym">Basket willow</name>
    <dbReference type="NCBI Taxonomy" id="40686"/>
    <lineage>
        <taxon>Eukaryota</taxon>
        <taxon>Viridiplantae</taxon>
        <taxon>Streptophyta</taxon>
        <taxon>Embryophyta</taxon>
        <taxon>Tracheophyta</taxon>
        <taxon>Spermatophyta</taxon>
        <taxon>Magnoliopsida</taxon>
        <taxon>eudicotyledons</taxon>
        <taxon>Gunneridae</taxon>
        <taxon>Pentapetalae</taxon>
        <taxon>rosids</taxon>
        <taxon>fabids</taxon>
        <taxon>Malpighiales</taxon>
        <taxon>Salicaceae</taxon>
        <taxon>Saliceae</taxon>
        <taxon>Salix</taxon>
    </lineage>
</organism>
<keyword evidence="6" id="KW-1185">Reference proteome</keyword>
<evidence type="ECO:0000259" key="4">
    <source>
        <dbReference type="Pfam" id="PF15613"/>
    </source>
</evidence>
<evidence type="ECO:0000313" key="5">
    <source>
        <dbReference type="EMBL" id="KAJ6697190.1"/>
    </source>
</evidence>
<comment type="caution">
    <text evidence="5">The sequence shown here is derived from an EMBL/GenBank/DDBJ whole genome shotgun (WGS) entry which is preliminary data.</text>
</comment>
<evidence type="ECO:0000256" key="1">
    <source>
        <dbReference type="ARBA" id="ARBA00004123"/>
    </source>
</evidence>
<evidence type="ECO:0000256" key="3">
    <source>
        <dbReference type="SAM" id="MobiDB-lite"/>
    </source>
</evidence>
<keyword evidence="2" id="KW-0539">Nucleus</keyword>
<feature type="domain" description="WHIM2" evidence="4">
    <location>
        <begin position="102"/>
        <end position="148"/>
    </location>
</feature>
<dbReference type="EMBL" id="JAPFFL010000010">
    <property type="protein sequence ID" value="KAJ6697190.1"/>
    <property type="molecule type" value="Genomic_DNA"/>
</dbReference>
<dbReference type="PANTHER" id="PTHR15546:SF2">
    <property type="entry name" value="DDT DOMAIN-CONTAINING PROTEIN DDB_G0282237"/>
    <property type="match status" value="1"/>
</dbReference>
<protein>
    <recommendedName>
        <fullName evidence="4">WHIM2 domain-containing protein</fullName>
    </recommendedName>
</protein>
<dbReference type="InterPro" id="IPR053271">
    <property type="entry name" value="DDT_domain"/>
</dbReference>
<sequence>MNGHSADIIGNNQHLLANGNHIGQNGQVAKKKGVVFSARPNNPSKRSESSHSNIKSKKTGKKKNMNAESQAENAMDVTKKEAMILLRDEKNTAAKRSGKEQRREYFERDIDSKQWGYYCCKEEIDLLMGSLNPKGERERALQKQVERFYSRICMELQKRSKYLANRIALEEAMKRRSTRVRALPRENPANAFLNYVNKWKED</sequence>
<name>A0A9Q0T1P4_SALVM</name>
<dbReference type="GO" id="GO:0005634">
    <property type="term" value="C:nucleus"/>
    <property type="evidence" value="ECO:0007669"/>
    <property type="project" value="UniProtKB-SubCell"/>
</dbReference>